<dbReference type="RefSeq" id="WP_187055891.1">
    <property type="nucleotide sequence ID" value="NZ_CP060412.1"/>
</dbReference>
<dbReference type="InterPro" id="IPR037873">
    <property type="entry name" value="BamE-like"/>
</dbReference>
<organism evidence="7 8">
    <name type="scientific">Dyella telluris</name>
    <dbReference type="NCBI Taxonomy" id="2763498"/>
    <lineage>
        <taxon>Bacteria</taxon>
        <taxon>Pseudomonadati</taxon>
        <taxon>Pseudomonadota</taxon>
        <taxon>Gammaproteobacteria</taxon>
        <taxon>Lysobacterales</taxon>
        <taxon>Rhodanobacteraceae</taxon>
        <taxon>Dyella</taxon>
    </lineage>
</organism>
<dbReference type="SUPFAM" id="SSF103088">
    <property type="entry name" value="OmpA-like"/>
    <property type="match status" value="1"/>
</dbReference>
<protein>
    <submittedName>
        <fullName evidence="7">OmpA family protein</fullName>
    </submittedName>
</protein>
<evidence type="ECO:0000256" key="5">
    <source>
        <dbReference type="PROSITE-ProRule" id="PRU00473"/>
    </source>
</evidence>
<evidence type="ECO:0000256" key="4">
    <source>
        <dbReference type="ARBA" id="ARBA00023237"/>
    </source>
</evidence>
<dbReference type="InterPro" id="IPR006665">
    <property type="entry name" value="OmpA-like"/>
</dbReference>
<evidence type="ECO:0000313" key="7">
    <source>
        <dbReference type="EMBL" id="QNK00413.1"/>
    </source>
</evidence>
<sequence>MSQVKNGQTTAPVWPDAAKANPLIPGSQYPTLDALRNVVPGISKLEVYRLIGHPQFHEGMAGVHEWDYVFHLPTGNGNEFVTCQFKQLFDDNMRAAEHFWKPESCAQLVNAVPAPAPPPPAAKPHVSSEIEISADFLFDFDSDRLSANAPAAIQGKVVEALEKASNVEVLKVIGYTDRLGSDDYNLKLSMRRAMAVKNYLISQGIPAEAISAEGRGSTDPKVQCNQKDRAALIACLKPNRRVLIQVVAR</sequence>
<dbReference type="AlphaFoldDB" id="A0A7G8Q0V5"/>
<dbReference type="EMBL" id="CP060412">
    <property type="protein sequence ID" value="QNK00413.1"/>
    <property type="molecule type" value="Genomic_DNA"/>
</dbReference>
<dbReference type="PROSITE" id="PS51123">
    <property type="entry name" value="OMPA_2"/>
    <property type="match status" value="1"/>
</dbReference>
<evidence type="ECO:0000313" key="8">
    <source>
        <dbReference type="Proteomes" id="UP000515873"/>
    </source>
</evidence>
<dbReference type="InterPro" id="IPR050330">
    <property type="entry name" value="Bact_OuterMem_StrucFunc"/>
</dbReference>
<dbReference type="Pfam" id="PF04355">
    <property type="entry name" value="BamE"/>
    <property type="match status" value="1"/>
</dbReference>
<dbReference type="PANTHER" id="PTHR30329">
    <property type="entry name" value="STATOR ELEMENT OF FLAGELLAR MOTOR COMPLEX"/>
    <property type="match status" value="1"/>
</dbReference>
<name>A0A7G8Q0V5_9GAMM</name>
<gene>
    <name evidence="7" type="ORF">H8F01_15045</name>
</gene>
<keyword evidence="4" id="KW-0998">Cell outer membrane</keyword>
<proteinExistence type="predicted"/>
<dbReference type="KEGG" id="dtl:H8F01_15045"/>
<evidence type="ECO:0000256" key="1">
    <source>
        <dbReference type="ARBA" id="ARBA00004442"/>
    </source>
</evidence>
<dbReference type="Gene3D" id="3.30.1450.10">
    <property type="match status" value="1"/>
</dbReference>
<dbReference type="PRINTS" id="PR01021">
    <property type="entry name" value="OMPADOMAIN"/>
</dbReference>
<dbReference type="Pfam" id="PF00691">
    <property type="entry name" value="OmpA"/>
    <property type="match status" value="1"/>
</dbReference>
<dbReference type="InterPro" id="IPR007450">
    <property type="entry name" value="BamE_dom"/>
</dbReference>
<dbReference type="CDD" id="cd07185">
    <property type="entry name" value="OmpA_C-like"/>
    <property type="match status" value="1"/>
</dbReference>
<keyword evidence="2" id="KW-0732">Signal</keyword>
<keyword evidence="3 5" id="KW-0472">Membrane</keyword>
<dbReference type="Gene3D" id="3.30.1330.60">
    <property type="entry name" value="OmpA-like domain"/>
    <property type="match status" value="1"/>
</dbReference>
<dbReference type="GO" id="GO:0009279">
    <property type="term" value="C:cell outer membrane"/>
    <property type="evidence" value="ECO:0007669"/>
    <property type="project" value="UniProtKB-SubCell"/>
</dbReference>
<comment type="subcellular location">
    <subcellularLocation>
        <location evidence="1">Cell outer membrane</location>
    </subcellularLocation>
</comment>
<evidence type="ECO:0000256" key="2">
    <source>
        <dbReference type="ARBA" id="ARBA00022729"/>
    </source>
</evidence>
<feature type="domain" description="OmpA-like" evidence="6">
    <location>
        <begin position="126"/>
        <end position="249"/>
    </location>
</feature>
<evidence type="ECO:0000259" key="6">
    <source>
        <dbReference type="PROSITE" id="PS51123"/>
    </source>
</evidence>
<reference evidence="7 8" key="1">
    <citation type="submission" date="2020-08" db="EMBL/GenBank/DDBJ databases">
        <title>Dyella sp. G9 isolated from forest soil.</title>
        <authorList>
            <person name="Fu J."/>
            <person name="Qiu L."/>
        </authorList>
    </citation>
    <scope>NUCLEOTIDE SEQUENCE [LARGE SCALE GENOMIC DNA]</scope>
    <source>
        <strain evidence="7 8">G9</strain>
    </source>
</reference>
<dbReference type="Proteomes" id="UP000515873">
    <property type="component" value="Chromosome"/>
</dbReference>
<dbReference type="InterPro" id="IPR036737">
    <property type="entry name" value="OmpA-like_sf"/>
</dbReference>
<evidence type="ECO:0000256" key="3">
    <source>
        <dbReference type="ARBA" id="ARBA00023136"/>
    </source>
</evidence>
<keyword evidence="8" id="KW-1185">Reference proteome</keyword>
<dbReference type="InterPro" id="IPR006664">
    <property type="entry name" value="OMP_bac"/>
</dbReference>
<accession>A0A7G8Q0V5</accession>
<dbReference type="PANTHER" id="PTHR30329:SF21">
    <property type="entry name" value="LIPOPROTEIN YIAD-RELATED"/>
    <property type="match status" value="1"/>
</dbReference>